<name>A0ABN1QS31_9ACTN</name>
<feature type="region of interest" description="Disordered" evidence="1">
    <location>
        <begin position="1"/>
        <end position="25"/>
    </location>
</feature>
<dbReference type="EMBL" id="BAAAHH010000006">
    <property type="protein sequence ID" value="GAA0946530.1"/>
    <property type="molecule type" value="Genomic_DNA"/>
</dbReference>
<evidence type="ECO:0000313" key="3">
    <source>
        <dbReference type="Proteomes" id="UP001500665"/>
    </source>
</evidence>
<keyword evidence="3" id="KW-1185">Reference proteome</keyword>
<accession>A0ABN1QS31</accession>
<sequence>MGLAVAPGPADPVGEAGPAVGSGSVPAVEEGRAVTLGPADTVGEAGPVVGLASADTAGEAGLVAVPGLVAGDAVGGSGGSAAPVAVAIRTRTATRVVLVLVVPVLGERRTPPSSASSRNR</sequence>
<organism evidence="2 3">
    <name type="scientific">Actinocorallia libanotica</name>
    <dbReference type="NCBI Taxonomy" id="46162"/>
    <lineage>
        <taxon>Bacteria</taxon>
        <taxon>Bacillati</taxon>
        <taxon>Actinomycetota</taxon>
        <taxon>Actinomycetes</taxon>
        <taxon>Streptosporangiales</taxon>
        <taxon>Thermomonosporaceae</taxon>
        <taxon>Actinocorallia</taxon>
    </lineage>
</organism>
<dbReference type="Proteomes" id="UP001500665">
    <property type="component" value="Unassembled WGS sequence"/>
</dbReference>
<gene>
    <name evidence="2" type="ORF">GCM10009550_21240</name>
</gene>
<comment type="caution">
    <text evidence="2">The sequence shown here is derived from an EMBL/GenBank/DDBJ whole genome shotgun (WGS) entry which is preliminary data.</text>
</comment>
<evidence type="ECO:0000313" key="2">
    <source>
        <dbReference type="EMBL" id="GAA0946530.1"/>
    </source>
</evidence>
<proteinExistence type="predicted"/>
<evidence type="ECO:0000256" key="1">
    <source>
        <dbReference type="SAM" id="MobiDB-lite"/>
    </source>
</evidence>
<protein>
    <submittedName>
        <fullName evidence="2">Uncharacterized protein</fullName>
    </submittedName>
</protein>
<reference evidence="3" key="1">
    <citation type="journal article" date="2019" name="Int. J. Syst. Evol. Microbiol.">
        <title>The Global Catalogue of Microorganisms (GCM) 10K type strain sequencing project: providing services to taxonomists for standard genome sequencing and annotation.</title>
        <authorList>
            <consortium name="The Broad Institute Genomics Platform"/>
            <consortium name="The Broad Institute Genome Sequencing Center for Infectious Disease"/>
            <person name="Wu L."/>
            <person name="Ma J."/>
        </authorList>
    </citation>
    <scope>NUCLEOTIDE SEQUENCE [LARGE SCALE GENOMIC DNA]</scope>
    <source>
        <strain evidence="3">JCM 10696</strain>
    </source>
</reference>